<dbReference type="PROSITE" id="PS51202">
    <property type="entry name" value="RCK_C"/>
    <property type="match status" value="1"/>
</dbReference>
<sequence length="473" mass="54735">MKKILIVADGIFADSFLKRLFESKVAQHDYTIISQNQGKFDNKDNLENFNFHYFDPTSLSKLKSVADGYFSQFCIIMQNLNEAFEVYLNLRKISTKTNIVFTNIWHFDDEQKTIISSDKHLKIVDARDLVASRLINYIPDVPVLADNIGISEGEIMEVKVPIGSAYMYRHLNSIQQKKWRIALIYRTNEIILPSPSVMIHPNDTLLIVGDPKILQNVYRSIKREPGQFPSPFGNNIYTIIDMRVMSKERVKRLIENSLYTHSKLTNRRLIFKVLNPTLCENLNTLKMINDKNIVVLFDYFAKDNSKVKFEINMLDVGLLITDNEYFFKFKRLFYDVKLPILKTGVLKIEEIEQGVILGAGGDEIENQSAVIMDCCKQLDVDIKFYHFDTSGDKDALSEHFESLSNLFSKCIMIESSNEKNPLITLKNSKNLLQFVIFDEKFIRVDAFAFLSTDMNRLYRRLSKNAQLFVPVSI</sequence>
<dbReference type="Pfam" id="PF02080">
    <property type="entry name" value="TrkA_C"/>
    <property type="match status" value="1"/>
</dbReference>
<dbReference type="SUPFAM" id="SSF116726">
    <property type="entry name" value="TrkA C-terminal domain-like"/>
    <property type="match status" value="1"/>
</dbReference>
<dbReference type="RefSeq" id="WP_212141914.1">
    <property type="nucleotide sequence ID" value="NZ_JAGSSW010000004.1"/>
</dbReference>
<proteinExistence type="predicted"/>
<dbReference type="EMBL" id="JAGSSW010000004">
    <property type="protein sequence ID" value="MBR8463876.1"/>
    <property type="molecule type" value="Genomic_DNA"/>
</dbReference>
<reference evidence="2 3" key="1">
    <citation type="submission" date="2021-04" db="EMBL/GenBank/DDBJ databases">
        <title>Molecular and phenotypic characterization and identification of bacterial isolates recovered from the Anatolian ground squirrels (Spermophilus xanthoprymnus) and which have the potential to form a new species in the Campylobacter genus.</title>
        <authorList>
            <person name="Aydin F."/>
            <person name="Abay S."/>
            <person name="Kayman T."/>
            <person name="Karakaya E."/>
            <person name="Mustak H.K."/>
            <person name="Mustak I.B."/>
            <person name="Bilgin N."/>
            <person name="Duzler A."/>
            <person name="Sahin O."/>
            <person name="Guran O."/>
            <person name="Saticioglu I.B."/>
        </authorList>
    </citation>
    <scope>NUCLEOTIDE SEQUENCE [LARGE SCALE GENOMIC DNA]</scope>
    <source>
        <strain evidence="3">faydin-G24</strain>
    </source>
</reference>
<name>A0ABS5HIK3_9BACT</name>
<evidence type="ECO:0000313" key="3">
    <source>
        <dbReference type="Proteomes" id="UP000682951"/>
    </source>
</evidence>
<dbReference type="InterPro" id="IPR036721">
    <property type="entry name" value="RCK_C_sf"/>
</dbReference>
<comment type="caution">
    <text evidence="2">The sequence shown here is derived from an EMBL/GenBank/DDBJ whole genome shotgun (WGS) entry which is preliminary data.</text>
</comment>
<dbReference type="InterPro" id="IPR006037">
    <property type="entry name" value="RCK_C"/>
</dbReference>
<evidence type="ECO:0000313" key="2">
    <source>
        <dbReference type="EMBL" id="MBR8463876.1"/>
    </source>
</evidence>
<gene>
    <name evidence="2" type="ORF">KDD93_04700</name>
</gene>
<dbReference type="Gene3D" id="3.30.70.1450">
    <property type="entry name" value="Regulator of K+ conductance, C-terminal domain"/>
    <property type="match status" value="1"/>
</dbReference>
<protein>
    <submittedName>
        <fullName evidence="2">Potassium transporter TrkA</fullName>
    </submittedName>
</protein>
<feature type="domain" description="RCK C-terminal" evidence="1">
    <location>
        <begin position="143"/>
        <end position="223"/>
    </location>
</feature>
<accession>A0ABS5HIK3</accession>
<organism evidence="2 3">
    <name type="scientific">Campylobacter anatolicus</name>
    <dbReference type="NCBI Taxonomy" id="2829105"/>
    <lineage>
        <taxon>Bacteria</taxon>
        <taxon>Pseudomonadati</taxon>
        <taxon>Campylobacterota</taxon>
        <taxon>Epsilonproteobacteria</taxon>
        <taxon>Campylobacterales</taxon>
        <taxon>Campylobacteraceae</taxon>
        <taxon>Campylobacter</taxon>
    </lineage>
</organism>
<evidence type="ECO:0000259" key="1">
    <source>
        <dbReference type="PROSITE" id="PS51202"/>
    </source>
</evidence>
<dbReference type="Proteomes" id="UP000682951">
    <property type="component" value="Unassembled WGS sequence"/>
</dbReference>
<keyword evidence="3" id="KW-1185">Reference proteome</keyword>